<keyword evidence="3" id="KW-1185">Reference proteome</keyword>
<gene>
    <name evidence="2" type="ORF">AFM12_15905</name>
</gene>
<dbReference type="STRING" id="1605367.AFM12_15905"/>
<accession>A0A0P7C5B2</accession>
<dbReference type="GO" id="GO:0005524">
    <property type="term" value="F:ATP binding"/>
    <property type="evidence" value="ECO:0007669"/>
    <property type="project" value="InterPro"/>
</dbReference>
<dbReference type="GO" id="GO:0016301">
    <property type="term" value="F:kinase activity"/>
    <property type="evidence" value="ECO:0007669"/>
    <property type="project" value="InterPro"/>
</dbReference>
<dbReference type="RefSeq" id="WP_055150120.1">
    <property type="nucleotide sequence ID" value="NZ_JXSZ01000012.1"/>
</dbReference>
<evidence type="ECO:0000259" key="1">
    <source>
        <dbReference type="Pfam" id="PF00485"/>
    </source>
</evidence>
<dbReference type="SUPFAM" id="SSF52540">
    <property type="entry name" value="P-loop containing nucleoside triphosphate hydrolases"/>
    <property type="match status" value="1"/>
</dbReference>
<dbReference type="Gene3D" id="3.40.50.300">
    <property type="entry name" value="P-loop containing nucleotide triphosphate hydrolases"/>
    <property type="match status" value="1"/>
</dbReference>
<comment type="caution">
    <text evidence="2">The sequence shown here is derived from an EMBL/GenBank/DDBJ whole genome shotgun (WGS) entry which is preliminary data.</text>
</comment>
<dbReference type="InterPro" id="IPR027417">
    <property type="entry name" value="P-loop_NTPase"/>
</dbReference>
<dbReference type="Pfam" id="PF00485">
    <property type="entry name" value="PRK"/>
    <property type="match status" value="1"/>
</dbReference>
<dbReference type="OrthoDB" id="1249303at2"/>
<dbReference type="PANTHER" id="PTHR10285">
    <property type="entry name" value="URIDINE KINASE"/>
    <property type="match status" value="1"/>
</dbReference>
<protein>
    <recommendedName>
        <fullName evidence="1">Phosphoribulokinase/uridine kinase domain-containing protein</fullName>
    </recommendedName>
</protein>
<dbReference type="AlphaFoldDB" id="A0A0P7C5B2"/>
<sequence>MKEEIHIKSDYYELSKRLIELLGIKLEKDKPGQLVIGIGGESGSGKSVTAVCLSEYLKDLGIQNTVLHMDDYFHLPAADNHQNRLKTLDNVGPHEVNLELLAAHVDAFIGHEKTEGPVSDFHGNRFISKTLDFSKTQVLLVEGTYTLEIKNLDKRVFLTRSYNDTLKDRMARGREGFDPFIESVLEIEHQIISQYEDIADIVIDENFRPFEKQRKL</sequence>
<reference evidence="2 3" key="1">
    <citation type="submission" date="2015-07" db="EMBL/GenBank/DDBJ databases">
        <title>The draft genome sequence of Leadbetterella sp. JN14-9.</title>
        <authorList>
            <person name="Liu Y."/>
            <person name="Du J."/>
            <person name="Shao Z."/>
        </authorList>
    </citation>
    <scope>NUCLEOTIDE SEQUENCE [LARGE SCALE GENOMIC DNA]</scope>
    <source>
        <strain evidence="2 3">JN14-9</strain>
    </source>
</reference>
<feature type="domain" description="Phosphoribulokinase/uridine kinase" evidence="1">
    <location>
        <begin position="35"/>
        <end position="169"/>
    </location>
</feature>
<dbReference type="EMBL" id="LGTQ01000012">
    <property type="protein sequence ID" value="KPM47279.1"/>
    <property type="molecule type" value="Genomic_DNA"/>
</dbReference>
<name>A0A0P7C5B2_9BACT</name>
<dbReference type="InterPro" id="IPR006083">
    <property type="entry name" value="PRK/URK"/>
</dbReference>
<evidence type="ECO:0000313" key="3">
    <source>
        <dbReference type="Proteomes" id="UP000050454"/>
    </source>
</evidence>
<proteinExistence type="predicted"/>
<evidence type="ECO:0000313" key="2">
    <source>
        <dbReference type="EMBL" id="KPM47279.1"/>
    </source>
</evidence>
<dbReference type="Proteomes" id="UP000050454">
    <property type="component" value="Unassembled WGS sequence"/>
</dbReference>
<organism evidence="2 3">
    <name type="scientific">Jiulongibacter sediminis</name>
    <dbReference type="NCBI Taxonomy" id="1605367"/>
    <lineage>
        <taxon>Bacteria</taxon>
        <taxon>Pseudomonadati</taxon>
        <taxon>Bacteroidota</taxon>
        <taxon>Cytophagia</taxon>
        <taxon>Cytophagales</taxon>
        <taxon>Leadbetterellaceae</taxon>
        <taxon>Jiulongibacter</taxon>
    </lineage>
</organism>